<comment type="caution">
    <text evidence="1">The sequence shown here is derived from an EMBL/GenBank/DDBJ whole genome shotgun (WGS) entry which is preliminary data.</text>
</comment>
<organism evidence="1 2">
    <name type="scientific">Lactuca sativa</name>
    <name type="common">Garden lettuce</name>
    <dbReference type="NCBI Taxonomy" id="4236"/>
    <lineage>
        <taxon>Eukaryota</taxon>
        <taxon>Viridiplantae</taxon>
        <taxon>Streptophyta</taxon>
        <taxon>Embryophyta</taxon>
        <taxon>Tracheophyta</taxon>
        <taxon>Spermatophyta</taxon>
        <taxon>Magnoliopsida</taxon>
        <taxon>eudicotyledons</taxon>
        <taxon>Gunneridae</taxon>
        <taxon>Pentapetalae</taxon>
        <taxon>asterids</taxon>
        <taxon>campanulids</taxon>
        <taxon>Asterales</taxon>
        <taxon>Asteraceae</taxon>
        <taxon>Cichorioideae</taxon>
        <taxon>Cichorieae</taxon>
        <taxon>Lactucinae</taxon>
        <taxon>Lactuca</taxon>
    </lineage>
</organism>
<dbReference type="AlphaFoldDB" id="A0A9R1XQE3"/>
<keyword evidence="2" id="KW-1185">Reference proteome</keyword>
<dbReference type="SUPFAM" id="SSF56219">
    <property type="entry name" value="DNase I-like"/>
    <property type="match status" value="1"/>
</dbReference>
<gene>
    <name evidence="1" type="ORF">LSAT_V11C300154700</name>
</gene>
<protein>
    <recommendedName>
        <fullName evidence="3">Endonuclease/exonuclease/phosphatase domain-containing protein</fullName>
    </recommendedName>
</protein>
<accession>A0A9R1XQE3</accession>
<evidence type="ECO:0000313" key="2">
    <source>
        <dbReference type="Proteomes" id="UP000235145"/>
    </source>
</evidence>
<evidence type="ECO:0000313" key="1">
    <source>
        <dbReference type="EMBL" id="KAJ0215732.1"/>
    </source>
</evidence>
<reference evidence="1 2" key="1">
    <citation type="journal article" date="2017" name="Nat. Commun.">
        <title>Genome assembly with in vitro proximity ligation data and whole-genome triplication in lettuce.</title>
        <authorList>
            <person name="Reyes-Chin-Wo S."/>
            <person name="Wang Z."/>
            <person name="Yang X."/>
            <person name="Kozik A."/>
            <person name="Arikit S."/>
            <person name="Song C."/>
            <person name="Xia L."/>
            <person name="Froenicke L."/>
            <person name="Lavelle D.O."/>
            <person name="Truco M.J."/>
            <person name="Xia R."/>
            <person name="Zhu S."/>
            <person name="Xu C."/>
            <person name="Xu H."/>
            <person name="Xu X."/>
            <person name="Cox K."/>
            <person name="Korf I."/>
            <person name="Meyers B.C."/>
            <person name="Michelmore R.W."/>
        </authorList>
    </citation>
    <scope>NUCLEOTIDE SEQUENCE [LARGE SCALE GENOMIC DNA]</scope>
    <source>
        <strain evidence="2">cv. Salinas</strain>
        <tissue evidence="1">Seedlings</tissue>
    </source>
</reference>
<dbReference type="Proteomes" id="UP000235145">
    <property type="component" value="Unassembled WGS sequence"/>
</dbReference>
<proteinExistence type="predicted"/>
<dbReference type="PANTHER" id="PTHR33710:SF64">
    <property type="entry name" value="ENDONUCLEASE_EXONUCLEASE_PHOSPHATASE DOMAIN-CONTAINING PROTEIN"/>
    <property type="match status" value="1"/>
</dbReference>
<name>A0A9R1XQE3_LACSA</name>
<evidence type="ECO:0008006" key="3">
    <source>
        <dbReference type="Google" id="ProtNLM"/>
    </source>
</evidence>
<dbReference type="PANTHER" id="PTHR33710">
    <property type="entry name" value="BNAC02G09200D PROTEIN"/>
    <property type="match status" value="1"/>
</dbReference>
<sequence>MKLYFCIYSVKRGDYIIFSDFNAVRGEDERFRSIFCHACAGDFNDFIDDISVVDVLMVGKIFTRVDPKNVNLNKMDRFLVSESIFDRFQDLQVVMLDRKSSDHRPILIHDYKVDYGPTPCKFYNSWMLLDGFDDLIGEVRDAHKLQLESQIHDIDYSIDVGDLHNERKQILEKIDNLEKLEAANIAKKSKVKWLVEVVENSGFFSWYAQKKNLTPQIIKKNRFN</sequence>
<dbReference type="EMBL" id="NBSK02000003">
    <property type="protein sequence ID" value="KAJ0215732.1"/>
    <property type="molecule type" value="Genomic_DNA"/>
</dbReference>
<dbReference type="InterPro" id="IPR036691">
    <property type="entry name" value="Endo/exonu/phosph_ase_sf"/>
</dbReference>
<dbReference type="Gene3D" id="3.60.10.10">
    <property type="entry name" value="Endonuclease/exonuclease/phosphatase"/>
    <property type="match status" value="1"/>
</dbReference>